<feature type="compositionally biased region" description="Low complexity" evidence="1">
    <location>
        <begin position="53"/>
        <end position="69"/>
    </location>
</feature>
<keyword evidence="2" id="KW-0812">Transmembrane</keyword>
<dbReference type="AlphaFoldDB" id="A0A2K2DUA5"/>
<evidence type="ECO:0000256" key="1">
    <source>
        <dbReference type="SAM" id="MobiDB-lite"/>
    </source>
</evidence>
<keyword evidence="5" id="KW-1185">Reference proteome</keyword>
<evidence type="ECO:0000313" key="3">
    <source>
        <dbReference type="EMBL" id="PNT77849.1"/>
    </source>
</evidence>
<evidence type="ECO:0000313" key="5">
    <source>
        <dbReference type="Proteomes" id="UP000008810"/>
    </source>
</evidence>
<sequence>MWQADDNAILVVPIEILAPKWFCEIYYVSFDRFYNINASISLRPVHAHSLPKKPVSLSSPPVPSRSLSPEKANRGPSVGLVTAASEAVVPHRLRASIRRREVEGNSDLRSLGAVVLGLSRFRVLGCGGEARAAPPHMNKSLRPPPRVCGVGLGVVRGLVRAGHPRSGAPGVWRPDFGVEMWAPVASARGGTRVSLRKVLGADCWRAGREVVGSGCLGRGGVAASPDPGRVKLGERFCLGNRLRPMCFASSDPALRGRWRLRPLKASSEGLPPILGLRLPASVTSLDGDGGRGVQRAVLHALEKRTKESVAFCFDMVFFDGWFSQYSCMYPSDLFSVLVLLHVLFSYSYKYR</sequence>
<organism evidence="3">
    <name type="scientific">Brachypodium distachyon</name>
    <name type="common">Purple false brome</name>
    <name type="synonym">Trachynia distachya</name>
    <dbReference type="NCBI Taxonomy" id="15368"/>
    <lineage>
        <taxon>Eukaryota</taxon>
        <taxon>Viridiplantae</taxon>
        <taxon>Streptophyta</taxon>
        <taxon>Embryophyta</taxon>
        <taxon>Tracheophyta</taxon>
        <taxon>Spermatophyta</taxon>
        <taxon>Magnoliopsida</taxon>
        <taxon>Liliopsida</taxon>
        <taxon>Poales</taxon>
        <taxon>Poaceae</taxon>
        <taxon>BOP clade</taxon>
        <taxon>Pooideae</taxon>
        <taxon>Stipodae</taxon>
        <taxon>Brachypodieae</taxon>
        <taxon>Brachypodium</taxon>
    </lineage>
</organism>
<reference evidence="3" key="2">
    <citation type="submission" date="2017-06" db="EMBL/GenBank/DDBJ databases">
        <title>WGS assembly of Brachypodium distachyon.</title>
        <authorList>
            <consortium name="The International Brachypodium Initiative"/>
            <person name="Lucas S."/>
            <person name="Harmon-Smith M."/>
            <person name="Lail K."/>
            <person name="Tice H."/>
            <person name="Grimwood J."/>
            <person name="Bruce D."/>
            <person name="Barry K."/>
            <person name="Shu S."/>
            <person name="Lindquist E."/>
            <person name="Wang M."/>
            <person name="Pitluck S."/>
            <person name="Vogel J.P."/>
            <person name="Garvin D.F."/>
            <person name="Mockler T.C."/>
            <person name="Schmutz J."/>
            <person name="Rokhsar D."/>
            <person name="Bevan M.W."/>
        </authorList>
    </citation>
    <scope>NUCLEOTIDE SEQUENCE</scope>
    <source>
        <strain evidence="3">Bd21</strain>
    </source>
</reference>
<accession>A0A2K2DUA5</accession>
<evidence type="ECO:0000313" key="4">
    <source>
        <dbReference type="EnsemblPlants" id="PNT77849"/>
    </source>
</evidence>
<dbReference type="Proteomes" id="UP000008810">
    <property type="component" value="Chromosome 1"/>
</dbReference>
<dbReference type="Gramene" id="PNT77849">
    <property type="protein sequence ID" value="PNT77849"/>
    <property type="gene ID" value="BRADI_1g69475v3"/>
</dbReference>
<feature type="transmembrane region" description="Helical" evidence="2">
    <location>
        <begin position="328"/>
        <end position="348"/>
    </location>
</feature>
<protein>
    <submittedName>
        <fullName evidence="3 4">Uncharacterized protein</fullName>
    </submittedName>
</protein>
<proteinExistence type="predicted"/>
<name>A0A2K2DUA5_BRADI</name>
<keyword evidence="2" id="KW-1133">Transmembrane helix</keyword>
<dbReference type="EnsemblPlants" id="PNT77849">
    <property type="protein sequence ID" value="PNT77849"/>
    <property type="gene ID" value="BRADI_1g69475v3"/>
</dbReference>
<evidence type="ECO:0000256" key="2">
    <source>
        <dbReference type="SAM" id="Phobius"/>
    </source>
</evidence>
<reference evidence="3 4" key="1">
    <citation type="journal article" date="2010" name="Nature">
        <title>Genome sequencing and analysis of the model grass Brachypodium distachyon.</title>
        <authorList>
            <consortium name="International Brachypodium Initiative"/>
        </authorList>
    </citation>
    <scope>NUCLEOTIDE SEQUENCE [LARGE SCALE GENOMIC DNA]</scope>
    <source>
        <strain evidence="3 4">Bd21</strain>
    </source>
</reference>
<dbReference type="EMBL" id="CM000880">
    <property type="protein sequence ID" value="PNT77849.1"/>
    <property type="molecule type" value="Genomic_DNA"/>
</dbReference>
<dbReference type="InParanoid" id="A0A2K2DUA5"/>
<feature type="region of interest" description="Disordered" evidence="1">
    <location>
        <begin position="53"/>
        <end position="76"/>
    </location>
</feature>
<reference evidence="4" key="3">
    <citation type="submission" date="2018-08" db="UniProtKB">
        <authorList>
            <consortium name="EnsemblPlants"/>
        </authorList>
    </citation>
    <scope>IDENTIFICATION</scope>
    <source>
        <strain evidence="4">cv. Bd21</strain>
    </source>
</reference>
<keyword evidence="2" id="KW-0472">Membrane</keyword>
<gene>
    <name evidence="3" type="ORF">BRADI_1g69475v3</name>
</gene>